<dbReference type="Pfam" id="PF00400">
    <property type="entry name" value="WD40"/>
    <property type="match status" value="3"/>
</dbReference>
<dbReference type="Gene3D" id="2.130.10.10">
    <property type="entry name" value="YVTN repeat-like/Quinoprotein amine dehydrogenase"/>
    <property type="match status" value="1"/>
</dbReference>
<dbReference type="STRING" id="4232.A0A251TC30"/>
<keyword evidence="4" id="KW-1185">Reference proteome</keyword>
<protein>
    <submittedName>
        <fullName evidence="3">Putative WD40/YVTN repeat-like-containing domain-containing protein</fullName>
    </submittedName>
    <submittedName>
        <fullName evidence="2">Transcription factor WD40-like family</fullName>
    </submittedName>
</protein>
<evidence type="ECO:0000256" key="1">
    <source>
        <dbReference type="PROSITE-ProRule" id="PRU00221"/>
    </source>
</evidence>
<sequence length="183" mass="20250">MVPSGELIRSFPAHQKSISCIAISCDESLILSGSDDGTIAVTPILMLLDSSIETESKTVKRFVGHDLSVTGIATGMGRSDGIMISSSLDWTCKVWCVATGTHLQTVKFHGEIWSMALDPSETELYAAGTDGLIYKRKLKVETRKQVICAYFYLGVVMVHQPTHDTRTRITSYMLYGSYSRMNW</sequence>
<reference evidence="2" key="3">
    <citation type="submission" date="2020-06" db="EMBL/GenBank/DDBJ databases">
        <title>Helianthus annuus Genome sequencing and assembly Release 2.</title>
        <authorList>
            <person name="Gouzy J."/>
            <person name="Langlade N."/>
            <person name="Munos S."/>
        </authorList>
    </citation>
    <scope>NUCLEOTIDE SEQUENCE</scope>
    <source>
        <tissue evidence="2">Leaves</tissue>
    </source>
</reference>
<dbReference type="SMART" id="SM00320">
    <property type="entry name" value="WD40"/>
    <property type="match status" value="3"/>
</dbReference>
<dbReference type="PANTHER" id="PTHR18763:SF3">
    <property type="entry name" value="OS09G0477800 PROTEIN"/>
    <property type="match status" value="1"/>
</dbReference>
<reference evidence="2 4" key="1">
    <citation type="journal article" date="2017" name="Nature">
        <title>The sunflower genome provides insights into oil metabolism, flowering and Asterid evolution.</title>
        <authorList>
            <person name="Badouin H."/>
            <person name="Gouzy J."/>
            <person name="Grassa C.J."/>
            <person name="Murat F."/>
            <person name="Staton S.E."/>
            <person name="Cottret L."/>
            <person name="Lelandais-Briere C."/>
            <person name="Owens G.L."/>
            <person name="Carrere S."/>
            <person name="Mayjonade B."/>
            <person name="Legrand L."/>
            <person name="Gill N."/>
            <person name="Kane N.C."/>
            <person name="Bowers J.E."/>
            <person name="Hubner S."/>
            <person name="Bellec A."/>
            <person name="Berard A."/>
            <person name="Berges H."/>
            <person name="Blanchet N."/>
            <person name="Boniface M.C."/>
            <person name="Brunel D."/>
            <person name="Catrice O."/>
            <person name="Chaidir N."/>
            <person name="Claudel C."/>
            <person name="Donnadieu C."/>
            <person name="Faraut T."/>
            <person name="Fievet G."/>
            <person name="Helmstetter N."/>
            <person name="King M."/>
            <person name="Knapp S.J."/>
            <person name="Lai Z."/>
            <person name="Le Paslier M.C."/>
            <person name="Lippi Y."/>
            <person name="Lorenzon L."/>
            <person name="Mandel J.R."/>
            <person name="Marage G."/>
            <person name="Marchand G."/>
            <person name="Marquand E."/>
            <person name="Bret-Mestries E."/>
            <person name="Morien E."/>
            <person name="Nambeesan S."/>
            <person name="Nguyen T."/>
            <person name="Pegot-Espagnet P."/>
            <person name="Pouilly N."/>
            <person name="Raftis F."/>
            <person name="Sallet E."/>
            <person name="Schiex T."/>
            <person name="Thomas J."/>
            <person name="Vandecasteele C."/>
            <person name="Vares D."/>
            <person name="Vear F."/>
            <person name="Vautrin S."/>
            <person name="Crespi M."/>
            <person name="Mangin B."/>
            <person name="Burke J.M."/>
            <person name="Salse J."/>
            <person name="Munos S."/>
            <person name="Vincourt P."/>
            <person name="Rieseberg L.H."/>
            <person name="Langlade N.B."/>
        </authorList>
    </citation>
    <scope>NUCLEOTIDE SEQUENCE [LARGE SCALE GENOMIC DNA]</scope>
    <source>
        <strain evidence="4">cv. SF193</strain>
        <tissue evidence="2">Leaves</tissue>
    </source>
</reference>
<accession>A0A251TC30</accession>
<feature type="repeat" description="WD" evidence="1">
    <location>
        <begin position="11"/>
        <end position="41"/>
    </location>
</feature>
<dbReference type="AlphaFoldDB" id="A0A251TC30"/>
<dbReference type="Gramene" id="mRNA:HanXRQr2_Chr11g0475311">
    <property type="protein sequence ID" value="CDS:HanXRQr2_Chr11g0475311.1"/>
    <property type="gene ID" value="HanXRQr2_Chr11g0475311"/>
</dbReference>
<evidence type="ECO:0000313" key="2">
    <source>
        <dbReference type="EMBL" id="KAF5780728.1"/>
    </source>
</evidence>
<keyword evidence="1" id="KW-0853">WD repeat</keyword>
<organism evidence="3 4">
    <name type="scientific">Helianthus annuus</name>
    <name type="common">Common sunflower</name>
    <dbReference type="NCBI Taxonomy" id="4232"/>
    <lineage>
        <taxon>Eukaryota</taxon>
        <taxon>Viridiplantae</taxon>
        <taxon>Streptophyta</taxon>
        <taxon>Embryophyta</taxon>
        <taxon>Tracheophyta</taxon>
        <taxon>Spermatophyta</taxon>
        <taxon>Magnoliopsida</taxon>
        <taxon>eudicotyledons</taxon>
        <taxon>Gunneridae</taxon>
        <taxon>Pentapetalae</taxon>
        <taxon>asterids</taxon>
        <taxon>campanulids</taxon>
        <taxon>Asterales</taxon>
        <taxon>Asteraceae</taxon>
        <taxon>Asteroideae</taxon>
        <taxon>Heliantheae alliance</taxon>
        <taxon>Heliantheae</taxon>
        <taxon>Helianthus</taxon>
    </lineage>
</organism>
<proteinExistence type="predicted"/>
<dbReference type="InterPro" id="IPR015943">
    <property type="entry name" value="WD40/YVTN_repeat-like_dom_sf"/>
</dbReference>
<name>A0A251TC30_HELAN</name>
<dbReference type="SUPFAM" id="SSF50978">
    <property type="entry name" value="WD40 repeat-like"/>
    <property type="match status" value="1"/>
</dbReference>
<evidence type="ECO:0000313" key="3">
    <source>
        <dbReference type="EMBL" id="OTG07501.1"/>
    </source>
</evidence>
<dbReference type="InParanoid" id="A0A251TC30"/>
<gene>
    <name evidence="3" type="ORF">HannXRQ_Chr11g0331161</name>
    <name evidence="2" type="ORF">HanXRQr2_Chr11g0475311</name>
</gene>
<dbReference type="EMBL" id="CM007900">
    <property type="protein sequence ID" value="OTG07501.1"/>
    <property type="molecule type" value="Genomic_DNA"/>
</dbReference>
<dbReference type="PANTHER" id="PTHR18763">
    <property type="entry name" value="WD-REPEAT PROTEIN 18"/>
    <property type="match status" value="1"/>
</dbReference>
<dbReference type="InterPro" id="IPR001680">
    <property type="entry name" value="WD40_rpt"/>
</dbReference>
<dbReference type="InterPro" id="IPR036322">
    <property type="entry name" value="WD40_repeat_dom_sf"/>
</dbReference>
<dbReference type="EMBL" id="MNCJ02000326">
    <property type="protein sequence ID" value="KAF5780728.1"/>
    <property type="molecule type" value="Genomic_DNA"/>
</dbReference>
<dbReference type="PROSITE" id="PS50082">
    <property type="entry name" value="WD_REPEATS_2"/>
    <property type="match status" value="1"/>
</dbReference>
<evidence type="ECO:0000313" key="4">
    <source>
        <dbReference type="Proteomes" id="UP000215914"/>
    </source>
</evidence>
<dbReference type="InterPro" id="IPR045227">
    <property type="entry name" value="WDR18/Ipi3/RID3"/>
</dbReference>
<dbReference type="Proteomes" id="UP000215914">
    <property type="component" value="Chromosome 11"/>
</dbReference>
<reference evidence="3" key="2">
    <citation type="submission" date="2017-02" db="EMBL/GenBank/DDBJ databases">
        <title>Sunflower complete genome.</title>
        <authorList>
            <person name="Langlade N."/>
            <person name="Munos S."/>
        </authorList>
    </citation>
    <scope>NUCLEOTIDE SEQUENCE [LARGE SCALE GENOMIC DNA]</scope>
    <source>
        <tissue evidence="3">Leaves</tissue>
    </source>
</reference>